<accession>A0A370K3C2</accession>
<evidence type="ECO:0000256" key="1">
    <source>
        <dbReference type="ARBA" id="ARBA00022801"/>
    </source>
</evidence>
<dbReference type="InterPro" id="IPR041437">
    <property type="entry name" value="GH115_C"/>
</dbReference>
<dbReference type="RefSeq" id="WP_114826744.1">
    <property type="nucleotide sequence ID" value="NZ_QQSY01000007.1"/>
</dbReference>
<evidence type="ECO:0000313" key="4">
    <source>
        <dbReference type="Proteomes" id="UP000254711"/>
    </source>
</evidence>
<proteinExistence type="predicted"/>
<dbReference type="Gene3D" id="3.30.379.10">
    <property type="entry name" value="Chitobiase/beta-hexosaminidase domain 2-like"/>
    <property type="match status" value="1"/>
</dbReference>
<organism evidence="3 4">
    <name type="scientific">Dyella solisilvae</name>
    <dbReference type="NCBI Taxonomy" id="1920168"/>
    <lineage>
        <taxon>Bacteria</taxon>
        <taxon>Pseudomonadati</taxon>
        <taxon>Pseudomonadota</taxon>
        <taxon>Gammaproteobacteria</taxon>
        <taxon>Lysobacterales</taxon>
        <taxon>Rhodanobacteraceae</taxon>
        <taxon>Dyella</taxon>
    </lineage>
</organism>
<dbReference type="PANTHER" id="PTHR37842">
    <property type="match status" value="1"/>
</dbReference>
<dbReference type="GO" id="GO:0005975">
    <property type="term" value="P:carbohydrate metabolic process"/>
    <property type="evidence" value="ECO:0007669"/>
    <property type="project" value="UniProtKB-ARBA"/>
</dbReference>
<dbReference type="InterPro" id="IPR029018">
    <property type="entry name" value="Hex-like_dom2"/>
</dbReference>
<dbReference type="OrthoDB" id="8727830at2"/>
<feature type="domain" description="Gylcosyl hydrolase 115 C-terminal" evidence="2">
    <location>
        <begin position="720"/>
        <end position="890"/>
    </location>
</feature>
<name>A0A370K3C2_9GAMM</name>
<dbReference type="Proteomes" id="UP000254711">
    <property type="component" value="Unassembled WGS sequence"/>
</dbReference>
<comment type="caution">
    <text evidence="3">The sequence shown here is derived from an EMBL/GenBank/DDBJ whole genome shotgun (WGS) entry which is preliminary data.</text>
</comment>
<dbReference type="GO" id="GO:0016787">
    <property type="term" value="F:hydrolase activity"/>
    <property type="evidence" value="ECO:0007669"/>
    <property type="project" value="UniProtKB-KW"/>
</dbReference>
<evidence type="ECO:0000259" key="2">
    <source>
        <dbReference type="Pfam" id="PF17829"/>
    </source>
</evidence>
<dbReference type="Pfam" id="PF15979">
    <property type="entry name" value="Glyco_hydro_115"/>
    <property type="match status" value="1"/>
</dbReference>
<dbReference type="Gene3D" id="3.20.20.520">
    <property type="entry name" value="Glycosyl hydrolase family 115"/>
    <property type="match status" value="1"/>
</dbReference>
<dbReference type="InterPro" id="IPR031924">
    <property type="entry name" value="GH115"/>
</dbReference>
<dbReference type="PANTHER" id="PTHR37842:SF2">
    <property type="entry name" value="GYLCOSYL HYDROLASE 115 C-TERMINAL DOMAIN-CONTAINING PROTEIN"/>
    <property type="match status" value="1"/>
</dbReference>
<reference evidence="3 4" key="1">
    <citation type="submission" date="2018-07" db="EMBL/GenBank/DDBJ databases">
        <title>Dyella solisilvae sp. nov., isolated from the pine and broad-leaved mixed forest soil.</title>
        <authorList>
            <person name="Gao Z."/>
            <person name="Qiu L."/>
        </authorList>
    </citation>
    <scope>NUCLEOTIDE SEQUENCE [LARGE SCALE GENOMIC DNA]</scope>
    <source>
        <strain evidence="3 4">DHG54</strain>
    </source>
</reference>
<protein>
    <recommendedName>
        <fullName evidence="2">Gylcosyl hydrolase 115 C-terminal domain-containing protein</fullName>
    </recommendedName>
</protein>
<dbReference type="EMBL" id="QQSY01000007">
    <property type="protein sequence ID" value="RDI97132.1"/>
    <property type="molecule type" value="Genomic_DNA"/>
</dbReference>
<gene>
    <name evidence="3" type="ORF">DVT68_18835</name>
</gene>
<dbReference type="AlphaFoldDB" id="A0A370K3C2"/>
<evidence type="ECO:0000313" key="3">
    <source>
        <dbReference type="EMBL" id="RDI97132.1"/>
    </source>
</evidence>
<dbReference type="Gene3D" id="1.20.58.2150">
    <property type="match status" value="1"/>
</dbReference>
<dbReference type="InterPro" id="IPR042301">
    <property type="entry name" value="GH115_sf"/>
</dbReference>
<sequence>MFCGKRGRYGGPTGRSKSSLAGRSLAFGPIALSLALGLCGHAYACDAPVGVCSRDGAGEFGLVRQGRPAAIVVDPSADSAVVHVADSFAADLQRVSGQLPARFTELNAASGEVVIVGTLGHSAAIDALVRDGKIQADDLAGQWEAYRQIVVDHPYPNIARALVIVGSDRRGAVYGTYDISEKMGVSPWYWFADVPVQHRSNVFLTAGSRRDQPKVKYRGFFINDEAPSFSTWATEHFGGFNARMYEHVFELELRLKGNYLWPAMWAPRAFADDDPENMKLADAMGIVMGTSHHEAMMRAQDEWHRHTDGGVTGGPWDYSVNAANLRTFWRGGIERMMSKGHGQGYESIVTVGMRGDGDEAMVGDKGEAQLQRIVADQRSIIADVTGKPADQTPQVWALYKEVQDYYDQGMKAPDDVTLLFSDDNWGQLRRVPAPGSARKGGYGIYYHFDYVGGPRNYKWINTNQIEKVWQQMDLAYASGVRTMWIVNVGDIKPMEFPLSFFMKQAWDPEAMTLDAMEQYPEAWARSTFGADQAAAIAQLITRYSQLAARRKPELVDADSFHLGEAGKGGLDGGEFGSIMAEWRDLERAMQKQKALLPEDQKDAYFQLVEHPIAALSNLYRLYYDVAWNRKLAAQNDPRANAFADDAEEAFRRDKALTDAYHALHGGKWNGMMAQTHIGYTGWQEPTVDAMPAVTRVPSAGAKRADSAGFDRGIGPVRNVDGVIAIEAPHYSRAVDGRGLTWRAIPHLGRTAGAVTAFPQGQAATDEKDGVRLEYDVDLGKPGDLTIQLTTAPTLDVSGHGALRTGISVDDGAMQIVTDRMTPAANGVDTQAQKDWTEAVKDNARVLQTTFPGVAAGRHVIKIWRLDGNVVLEKLVLGTSNIPPSYLGPPETR</sequence>
<keyword evidence="4" id="KW-1185">Reference proteome</keyword>
<dbReference type="Gene3D" id="2.60.120.1620">
    <property type="match status" value="1"/>
</dbReference>
<dbReference type="Pfam" id="PF17829">
    <property type="entry name" value="GH115_C"/>
    <property type="match status" value="1"/>
</dbReference>
<keyword evidence="1" id="KW-0378">Hydrolase</keyword>